<keyword evidence="1" id="KW-0472">Membrane</keyword>
<name>A0A318T415_9HYPH</name>
<dbReference type="OrthoDB" id="7273400at2"/>
<evidence type="ECO:0000313" key="3">
    <source>
        <dbReference type="Proteomes" id="UP000247454"/>
    </source>
</evidence>
<dbReference type="Proteomes" id="UP000247454">
    <property type="component" value="Unassembled WGS sequence"/>
</dbReference>
<comment type="caution">
    <text evidence="2">The sequence shown here is derived from an EMBL/GenBank/DDBJ whole genome shotgun (WGS) entry which is preliminary data.</text>
</comment>
<evidence type="ECO:0000256" key="1">
    <source>
        <dbReference type="SAM" id="Phobius"/>
    </source>
</evidence>
<sequence length="76" mass="8013">MSLIHNERIKLLANAFNTAATSSFTVGVLAPIAAAFYNVATTPVRSSTIIIGVGIWLFSAFALHLGARRILGGLVE</sequence>
<organism evidence="2 3">
    <name type="scientific">Phyllobacterium leguminum</name>
    <dbReference type="NCBI Taxonomy" id="314237"/>
    <lineage>
        <taxon>Bacteria</taxon>
        <taxon>Pseudomonadati</taxon>
        <taxon>Pseudomonadota</taxon>
        <taxon>Alphaproteobacteria</taxon>
        <taxon>Hyphomicrobiales</taxon>
        <taxon>Phyllobacteriaceae</taxon>
        <taxon>Phyllobacterium</taxon>
    </lineage>
</organism>
<evidence type="ECO:0000313" key="2">
    <source>
        <dbReference type="EMBL" id="PYE89542.1"/>
    </source>
</evidence>
<dbReference type="AlphaFoldDB" id="A0A318T415"/>
<feature type="transmembrane region" description="Helical" evidence="1">
    <location>
        <begin position="49"/>
        <end position="67"/>
    </location>
</feature>
<keyword evidence="1" id="KW-1133">Transmembrane helix</keyword>
<dbReference type="EMBL" id="QJTF01000003">
    <property type="protein sequence ID" value="PYE89542.1"/>
    <property type="molecule type" value="Genomic_DNA"/>
</dbReference>
<keyword evidence="1" id="KW-0812">Transmembrane</keyword>
<feature type="transmembrane region" description="Helical" evidence="1">
    <location>
        <begin position="12"/>
        <end position="37"/>
    </location>
</feature>
<proteinExistence type="predicted"/>
<reference evidence="2 3" key="1">
    <citation type="submission" date="2018-06" db="EMBL/GenBank/DDBJ databases">
        <title>Genomic Encyclopedia of Type Strains, Phase III (KMG-III): the genomes of soil and plant-associated and newly described type strains.</title>
        <authorList>
            <person name="Whitman W."/>
        </authorList>
    </citation>
    <scope>NUCLEOTIDE SEQUENCE [LARGE SCALE GENOMIC DNA]</scope>
    <source>
        <strain evidence="2 3">ORS 1419</strain>
    </source>
</reference>
<gene>
    <name evidence="2" type="ORF">C7477_10349</name>
</gene>
<protein>
    <submittedName>
        <fullName evidence="2">Uncharacterized protein</fullName>
    </submittedName>
</protein>
<keyword evidence="3" id="KW-1185">Reference proteome</keyword>
<accession>A0A318T415</accession>
<dbReference type="RefSeq" id="WP_110748932.1">
    <property type="nucleotide sequence ID" value="NZ_QJTF01000003.1"/>
</dbReference>